<dbReference type="InterPro" id="IPR036390">
    <property type="entry name" value="WH_DNA-bd_sf"/>
</dbReference>
<dbReference type="RefSeq" id="WP_059053007.1">
    <property type="nucleotide sequence ID" value="NZ_LOJF01000001.1"/>
</dbReference>
<evidence type="ECO:0000256" key="3">
    <source>
        <dbReference type="ARBA" id="ARBA00023163"/>
    </source>
</evidence>
<reference evidence="5 6" key="1">
    <citation type="submission" date="2015-12" db="EMBL/GenBank/DDBJ databases">
        <title>Draft Genome Sequence of Olsenella scatoligenes SK9K4T; a Producer of 3-Methylindole- (skatole) and 4-Methylphenol- (p-cresol) Isolated from Pig Feces.</title>
        <authorList>
            <person name="Li X."/>
            <person name="Borg B."/>
            <person name="Canibe N."/>
        </authorList>
    </citation>
    <scope>NUCLEOTIDE SEQUENCE [LARGE SCALE GENOMIC DNA]</scope>
    <source>
        <strain evidence="5 6">SK9K4</strain>
    </source>
</reference>
<dbReference type="CDD" id="cd07377">
    <property type="entry name" value="WHTH_GntR"/>
    <property type="match status" value="1"/>
</dbReference>
<keyword evidence="2" id="KW-0238">DNA-binding</keyword>
<dbReference type="Proteomes" id="UP000054078">
    <property type="component" value="Unassembled WGS sequence"/>
</dbReference>
<feature type="domain" description="HTH gntR-type" evidence="4">
    <location>
        <begin position="3"/>
        <end position="71"/>
    </location>
</feature>
<keyword evidence="3" id="KW-0804">Transcription</keyword>
<dbReference type="SMART" id="SM00345">
    <property type="entry name" value="HTH_GNTR"/>
    <property type="match status" value="1"/>
</dbReference>
<comment type="caution">
    <text evidence="5">The sequence shown here is derived from an EMBL/GenBank/DDBJ whole genome shotgun (WGS) entry which is preliminary data.</text>
</comment>
<dbReference type="SMART" id="SM00866">
    <property type="entry name" value="UTRA"/>
    <property type="match status" value="1"/>
</dbReference>
<dbReference type="Gene3D" id="3.40.1410.10">
    <property type="entry name" value="Chorismate lyase-like"/>
    <property type="match status" value="1"/>
</dbReference>
<dbReference type="PANTHER" id="PTHR44846">
    <property type="entry name" value="MANNOSYL-D-GLYCERATE TRANSPORT/METABOLISM SYSTEM REPRESSOR MNGR-RELATED"/>
    <property type="match status" value="1"/>
</dbReference>
<organism evidence="5 6">
    <name type="scientific">Tractidigestivibacter scatoligenes</name>
    <name type="common">Olsenella scatoligenes</name>
    <dbReference type="NCBI Taxonomy" id="1299998"/>
    <lineage>
        <taxon>Bacteria</taxon>
        <taxon>Bacillati</taxon>
        <taxon>Actinomycetota</taxon>
        <taxon>Coriobacteriia</taxon>
        <taxon>Coriobacteriales</taxon>
        <taxon>Atopobiaceae</taxon>
        <taxon>Tractidigestivibacter</taxon>
    </lineage>
</organism>
<keyword evidence="1" id="KW-0805">Transcription regulation</keyword>
<accession>A0A117J4Y0</accession>
<dbReference type="InterPro" id="IPR028978">
    <property type="entry name" value="Chorismate_lyase_/UTRA_dom_sf"/>
</dbReference>
<dbReference type="PROSITE" id="PS50949">
    <property type="entry name" value="HTH_GNTR"/>
    <property type="match status" value="1"/>
</dbReference>
<dbReference type="STRING" id="1299998.AUL39_01845"/>
<dbReference type="AlphaFoldDB" id="A0A117J4Y0"/>
<dbReference type="InterPro" id="IPR011663">
    <property type="entry name" value="UTRA"/>
</dbReference>
<dbReference type="InterPro" id="IPR050679">
    <property type="entry name" value="Bact_HTH_transcr_reg"/>
</dbReference>
<evidence type="ECO:0000313" key="6">
    <source>
        <dbReference type="Proteomes" id="UP000054078"/>
    </source>
</evidence>
<dbReference type="InterPro" id="IPR036388">
    <property type="entry name" value="WH-like_DNA-bd_sf"/>
</dbReference>
<dbReference type="Gene3D" id="1.10.10.10">
    <property type="entry name" value="Winged helix-like DNA-binding domain superfamily/Winged helix DNA-binding domain"/>
    <property type="match status" value="1"/>
</dbReference>
<dbReference type="EMBL" id="LOJF01000001">
    <property type="protein sequence ID" value="KUH59098.1"/>
    <property type="molecule type" value="Genomic_DNA"/>
</dbReference>
<gene>
    <name evidence="5" type="ORF">AUL39_01845</name>
</gene>
<evidence type="ECO:0000256" key="1">
    <source>
        <dbReference type="ARBA" id="ARBA00023015"/>
    </source>
</evidence>
<dbReference type="GO" id="GO:0003677">
    <property type="term" value="F:DNA binding"/>
    <property type="evidence" value="ECO:0007669"/>
    <property type="project" value="UniProtKB-KW"/>
</dbReference>
<evidence type="ECO:0000313" key="5">
    <source>
        <dbReference type="EMBL" id="KUH59098.1"/>
    </source>
</evidence>
<dbReference type="GO" id="GO:0045892">
    <property type="term" value="P:negative regulation of DNA-templated transcription"/>
    <property type="evidence" value="ECO:0007669"/>
    <property type="project" value="TreeGrafter"/>
</dbReference>
<dbReference type="SUPFAM" id="SSF64288">
    <property type="entry name" value="Chorismate lyase-like"/>
    <property type="match status" value="1"/>
</dbReference>
<dbReference type="OrthoDB" id="7363114at2"/>
<dbReference type="Pfam" id="PF07702">
    <property type="entry name" value="UTRA"/>
    <property type="match status" value="1"/>
</dbReference>
<dbReference type="PANTHER" id="PTHR44846:SF12">
    <property type="entry name" value="HTH-TYPE TRANSCRIPTIONAL REGULATOR TRER"/>
    <property type="match status" value="1"/>
</dbReference>
<protein>
    <submittedName>
        <fullName evidence="5">GntR family transcriptional regulator</fullName>
    </submittedName>
</protein>
<name>A0A117J4Y0_TRASO</name>
<dbReference type="InterPro" id="IPR000524">
    <property type="entry name" value="Tscrpt_reg_HTH_GntR"/>
</dbReference>
<evidence type="ECO:0000256" key="2">
    <source>
        <dbReference type="ARBA" id="ARBA00023125"/>
    </source>
</evidence>
<sequence length="239" mass="26972">MPKAIFEGIYRDLKGKIQEGTYSYQELLPSEGELTAEYGCSRNTLRRAVSMLADDAYVQPMHGRGVRVIWQREAHSAQGSLEGVESFGEYARRNGFVPGTQVKSFEHVTCGAGLARRTGFAEGVELVRVVRVRTLDDVARQIDHDYFLASAVPGLTAEQAEKSVYSYLEQNLGMRILTSRRRITVQLATDEDCSYMDLDPYNCVAVVESQSYNSDGVMFEYTQVRHHPELFCFTTVSRR</sequence>
<dbReference type="PRINTS" id="PR00035">
    <property type="entry name" value="HTHGNTR"/>
</dbReference>
<dbReference type="Pfam" id="PF00392">
    <property type="entry name" value="GntR"/>
    <property type="match status" value="1"/>
</dbReference>
<keyword evidence="6" id="KW-1185">Reference proteome</keyword>
<dbReference type="SUPFAM" id="SSF46785">
    <property type="entry name" value="Winged helix' DNA-binding domain"/>
    <property type="match status" value="1"/>
</dbReference>
<dbReference type="GO" id="GO:0003700">
    <property type="term" value="F:DNA-binding transcription factor activity"/>
    <property type="evidence" value="ECO:0007669"/>
    <property type="project" value="InterPro"/>
</dbReference>
<evidence type="ECO:0000259" key="4">
    <source>
        <dbReference type="PROSITE" id="PS50949"/>
    </source>
</evidence>
<proteinExistence type="predicted"/>